<sequence>MFDQISPNTSANVNLFAPLRQFADAHRDAMINAAERLGGRPGTRLALDALDSLAPEIVPTRRTQNNFVALLDLLSLEHVHDETREEAARFAEIDPCDSIVEEICVLTDGLRDALERATTDHRPASRRAAA</sequence>
<name>A0A9X2FSQ6_9RHOB</name>
<dbReference type="RefSeq" id="WP_253330009.1">
    <property type="nucleotide sequence ID" value="NZ_JAMYXC010000049.1"/>
</dbReference>
<dbReference type="Proteomes" id="UP001139477">
    <property type="component" value="Unassembled WGS sequence"/>
</dbReference>
<evidence type="ECO:0000313" key="2">
    <source>
        <dbReference type="Proteomes" id="UP001139477"/>
    </source>
</evidence>
<evidence type="ECO:0000313" key="1">
    <source>
        <dbReference type="EMBL" id="MCP1167676.1"/>
    </source>
</evidence>
<gene>
    <name evidence="1" type="ORF">NHG85_03875</name>
</gene>
<keyword evidence="2" id="KW-1185">Reference proteome</keyword>
<reference evidence="1" key="1">
    <citation type="submission" date="2022-06" db="EMBL/GenBank/DDBJ databases">
        <title>Limimaricola sediminis sp. nov., isolated from an intertidal sediment.</title>
        <authorList>
            <person name="Shao X."/>
        </authorList>
    </citation>
    <scope>NUCLEOTIDE SEQUENCE</scope>
    <source>
        <strain evidence="1">ASW11-118</strain>
    </source>
</reference>
<organism evidence="1 2">
    <name type="scientific">Limimaricola litoreus</name>
    <dbReference type="NCBI Taxonomy" id="2955316"/>
    <lineage>
        <taxon>Bacteria</taxon>
        <taxon>Pseudomonadati</taxon>
        <taxon>Pseudomonadota</taxon>
        <taxon>Alphaproteobacteria</taxon>
        <taxon>Rhodobacterales</taxon>
        <taxon>Paracoccaceae</taxon>
        <taxon>Limimaricola</taxon>
    </lineage>
</organism>
<dbReference type="EMBL" id="JAMYXC010000049">
    <property type="protein sequence ID" value="MCP1167676.1"/>
    <property type="molecule type" value="Genomic_DNA"/>
</dbReference>
<comment type="caution">
    <text evidence="1">The sequence shown here is derived from an EMBL/GenBank/DDBJ whole genome shotgun (WGS) entry which is preliminary data.</text>
</comment>
<protein>
    <submittedName>
        <fullName evidence="1">Uncharacterized protein</fullName>
    </submittedName>
</protein>
<dbReference type="AlphaFoldDB" id="A0A9X2FSQ6"/>
<proteinExistence type="predicted"/>
<accession>A0A9X2FSQ6</accession>